<feature type="region of interest" description="Disordered" evidence="2">
    <location>
        <begin position="95"/>
        <end position="163"/>
    </location>
</feature>
<reference evidence="4" key="1">
    <citation type="submission" date="2022-08" db="EMBL/GenBank/DDBJ databases">
        <authorList>
            <consortium name="DOE Joint Genome Institute"/>
            <person name="Min B."/>
            <person name="Sierra-Patev S."/>
            <person name="Naranjo-Ortiz M."/>
            <person name="Looney B."/>
            <person name="Konkel Z."/>
            <person name="Slot J.C."/>
            <person name="Sakamoto Y."/>
            <person name="Steenwyk J.L."/>
            <person name="Rokas A."/>
            <person name="Carro J."/>
            <person name="Camarero S."/>
            <person name="Ferreira P."/>
            <person name="Molpeceres G."/>
            <person name="Ruiz-duenas F.J."/>
            <person name="Serrano A."/>
            <person name="Henrissat B."/>
            <person name="Drula E."/>
            <person name="Hughes K.W."/>
            <person name="Mata J.L."/>
            <person name="Ishikawa N.K."/>
            <person name="Vargas-Isla R."/>
            <person name="Ushijima S."/>
            <person name="Smith C.A."/>
            <person name="Ahrendt S."/>
            <person name="Andreopoulos W."/>
            <person name="He G."/>
            <person name="LaButti K."/>
            <person name="Lipzen A."/>
            <person name="Ng V."/>
            <person name="Riley R."/>
            <person name="Sandor L."/>
            <person name="Barry K."/>
            <person name="Martinez A.T."/>
            <person name="Xiao Y."/>
            <person name="Gibbons J.G."/>
            <person name="Terashima K."/>
            <person name="Hibbett D.S."/>
            <person name="Grigoriev I.V."/>
        </authorList>
    </citation>
    <scope>NUCLEOTIDE SEQUENCE</scope>
    <source>
        <strain evidence="4">ET3784</strain>
    </source>
</reference>
<feature type="region of interest" description="Disordered" evidence="2">
    <location>
        <begin position="850"/>
        <end position="872"/>
    </location>
</feature>
<accession>A0AA38MWJ2</accession>
<feature type="region of interest" description="Disordered" evidence="2">
    <location>
        <begin position="453"/>
        <end position="485"/>
    </location>
</feature>
<keyword evidence="5" id="KW-1185">Reference proteome</keyword>
<evidence type="ECO:0000313" key="4">
    <source>
        <dbReference type="EMBL" id="KAJ3735809.1"/>
    </source>
</evidence>
<name>A0AA38MWJ2_9AGAR</name>
<feature type="domain" description="Mei2-like C-terminal RNA recognition motif" evidence="3">
    <location>
        <begin position="784"/>
        <end position="828"/>
    </location>
</feature>
<evidence type="ECO:0000259" key="3">
    <source>
        <dbReference type="Pfam" id="PF04059"/>
    </source>
</evidence>
<organism evidence="4 5">
    <name type="scientific">Lentinula guzmanii</name>
    <dbReference type="NCBI Taxonomy" id="2804957"/>
    <lineage>
        <taxon>Eukaryota</taxon>
        <taxon>Fungi</taxon>
        <taxon>Dikarya</taxon>
        <taxon>Basidiomycota</taxon>
        <taxon>Agaricomycotina</taxon>
        <taxon>Agaricomycetes</taxon>
        <taxon>Agaricomycetidae</taxon>
        <taxon>Agaricales</taxon>
        <taxon>Marasmiineae</taxon>
        <taxon>Omphalotaceae</taxon>
        <taxon>Lentinula</taxon>
    </lineage>
</organism>
<feature type="region of interest" description="Disordered" evidence="2">
    <location>
        <begin position="634"/>
        <end position="693"/>
    </location>
</feature>
<evidence type="ECO:0000313" key="5">
    <source>
        <dbReference type="Proteomes" id="UP001176059"/>
    </source>
</evidence>
<dbReference type="PANTHER" id="PTHR23189">
    <property type="entry name" value="RNA RECOGNITION MOTIF-CONTAINING"/>
    <property type="match status" value="1"/>
</dbReference>
<dbReference type="Proteomes" id="UP001176059">
    <property type="component" value="Unassembled WGS sequence"/>
</dbReference>
<protein>
    <recommendedName>
        <fullName evidence="3">Mei2-like C-terminal RNA recognition motif domain-containing protein</fullName>
    </recommendedName>
</protein>
<feature type="compositionally biased region" description="Polar residues" evidence="2">
    <location>
        <begin position="454"/>
        <end position="470"/>
    </location>
</feature>
<dbReference type="Pfam" id="PF04059">
    <property type="entry name" value="RRM_2"/>
    <property type="match status" value="2"/>
</dbReference>
<feature type="compositionally biased region" description="Polar residues" evidence="2">
    <location>
        <begin position="656"/>
        <end position="665"/>
    </location>
</feature>
<gene>
    <name evidence="4" type="ORF">DFJ43DRAFT_1212288</name>
</gene>
<proteinExistence type="predicted"/>
<feature type="compositionally biased region" description="Polar residues" evidence="2">
    <location>
        <begin position="677"/>
        <end position="686"/>
    </location>
</feature>
<keyword evidence="1" id="KW-0694">RNA-binding</keyword>
<dbReference type="AlphaFoldDB" id="A0AA38MWJ2"/>
<feature type="compositionally biased region" description="Polar residues" evidence="2">
    <location>
        <begin position="126"/>
        <end position="138"/>
    </location>
</feature>
<sequence length="922" mass="102739">MSPPSPSLSSKRSTSPQPSQQNLLRPHPPRLQHSPSLPNIWFPPHSGPIPPKLNSMSRDNVQVLSDSEFSEKHEKKQLEHKPSLISFREKTQISRPHVKIVSGKQPGRRQRVENEPHKLLTPPLTPSSSIRTTTSVDSSVGHRDSLCSEQSSEETGGGDDVAAPSRFLRVDNISPDVPQEVVKNAISFSITTPKLAYYRPDTELPTPITPSTKDENVQDNCPRSLLDNPIKGLLLRSGFIFLAFHDLRDAIAAKKYFETRESDIFDNCVGQAKDGTGRLRLTCRYLTMDQVTLELGASSFLESMDASFEITVEHDVPAEVVTKGPKDKKEKSGIATREIVLLQTYLETCGDIRALSDTTAQSGCQTSNPECKTFRVEFFDIRETTSAYESLDGMVLFGMKIRVSGREDIVNVKAKDHVDSEIMQRNTPENPGIVPFPISRAFDDYAQPFGPPGQFSQTRQPFSINGSLNDDTLRNDLPISSENGGSPPVFYTSINHVASGAPVGVNGKSPGERNGQDQHQLLPNYYHGSAYPTFDGTPSPAPLMPYFAPTPTPPPIAFHHGYLSPPPPSHFSCHGHLPGGFISFERDPTMMQQMNMPWPIEMMNGMPAYPPGFPLNSARDPYWLQGATPRGFSGSNASYFSPRAPDVPGSPPSDEFSGQPSSAQEGSERRDIFPSPSYLSRNSRTSLSKKETLERNQLNLAKIENGTDSRTTAMIKNIPNKMTDKDLIQYIAKVIPRRIDFLYLRMDFKNGCNVGYGDLCELHKVKPISSRNSSDINLKDGISISVEDLLLFAKARLGQKWNMFSSEKVLQMSYANYQGKEALVDKFKNSCIMDEREAWRPKIFYSEPGPDQGLLQPFPAPTHQRRKERSSHNRGALFVPGNQKNNALNIPFSPQRVDFRARDRHERVRAHRFGKRASFAAE</sequence>
<reference evidence="4" key="2">
    <citation type="journal article" date="2023" name="Proc. Natl. Acad. Sci. U.S.A.">
        <title>A global phylogenomic analysis of the shiitake genus Lentinula.</title>
        <authorList>
            <person name="Sierra-Patev S."/>
            <person name="Min B."/>
            <person name="Naranjo-Ortiz M."/>
            <person name="Looney B."/>
            <person name="Konkel Z."/>
            <person name="Slot J.C."/>
            <person name="Sakamoto Y."/>
            <person name="Steenwyk J.L."/>
            <person name="Rokas A."/>
            <person name="Carro J."/>
            <person name="Camarero S."/>
            <person name="Ferreira P."/>
            <person name="Molpeceres G."/>
            <person name="Ruiz-Duenas F.J."/>
            <person name="Serrano A."/>
            <person name="Henrissat B."/>
            <person name="Drula E."/>
            <person name="Hughes K.W."/>
            <person name="Mata J.L."/>
            <person name="Ishikawa N.K."/>
            <person name="Vargas-Isla R."/>
            <person name="Ushijima S."/>
            <person name="Smith C.A."/>
            <person name="Donoghue J."/>
            <person name="Ahrendt S."/>
            <person name="Andreopoulos W."/>
            <person name="He G."/>
            <person name="LaButti K."/>
            <person name="Lipzen A."/>
            <person name="Ng V."/>
            <person name="Riley R."/>
            <person name="Sandor L."/>
            <person name="Barry K."/>
            <person name="Martinez A.T."/>
            <person name="Xiao Y."/>
            <person name="Gibbons J.G."/>
            <person name="Terashima K."/>
            <person name="Grigoriev I.V."/>
            <person name="Hibbett D."/>
        </authorList>
    </citation>
    <scope>NUCLEOTIDE SEQUENCE</scope>
    <source>
        <strain evidence="4">ET3784</strain>
    </source>
</reference>
<feature type="domain" description="Mei2-like C-terminal RNA recognition motif" evidence="3">
    <location>
        <begin position="710"/>
        <end position="757"/>
    </location>
</feature>
<dbReference type="EMBL" id="JANVFO010000008">
    <property type="protein sequence ID" value="KAJ3735809.1"/>
    <property type="molecule type" value="Genomic_DNA"/>
</dbReference>
<dbReference type="InterPro" id="IPR007201">
    <property type="entry name" value="Mei2-like_Rrm_C"/>
</dbReference>
<dbReference type="GO" id="GO:0003723">
    <property type="term" value="F:RNA binding"/>
    <property type="evidence" value="ECO:0007669"/>
    <property type="project" value="UniProtKB-KW"/>
</dbReference>
<feature type="compositionally biased region" description="Low complexity" evidence="2">
    <location>
        <begin position="7"/>
        <end position="21"/>
    </location>
</feature>
<comment type="caution">
    <text evidence="4">The sequence shown here is derived from an EMBL/GenBank/DDBJ whole genome shotgun (WGS) entry which is preliminary data.</text>
</comment>
<evidence type="ECO:0000256" key="2">
    <source>
        <dbReference type="SAM" id="MobiDB-lite"/>
    </source>
</evidence>
<evidence type="ECO:0000256" key="1">
    <source>
        <dbReference type="ARBA" id="ARBA00022884"/>
    </source>
</evidence>
<feature type="region of interest" description="Disordered" evidence="2">
    <location>
        <begin position="1"/>
        <end position="56"/>
    </location>
</feature>